<feature type="region of interest" description="Disordered" evidence="1">
    <location>
        <begin position="272"/>
        <end position="301"/>
    </location>
</feature>
<dbReference type="EMBL" id="CALTRL010000553">
    <property type="protein sequence ID" value="CAH7668633.1"/>
    <property type="molecule type" value="Genomic_DNA"/>
</dbReference>
<organism evidence="2 3">
    <name type="scientific">Phakopsora pachyrhizi</name>
    <name type="common">Asian soybean rust disease fungus</name>
    <dbReference type="NCBI Taxonomy" id="170000"/>
    <lineage>
        <taxon>Eukaryota</taxon>
        <taxon>Fungi</taxon>
        <taxon>Dikarya</taxon>
        <taxon>Basidiomycota</taxon>
        <taxon>Pucciniomycotina</taxon>
        <taxon>Pucciniomycetes</taxon>
        <taxon>Pucciniales</taxon>
        <taxon>Phakopsoraceae</taxon>
        <taxon>Phakopsora</taxon>
    </lineage>
</organism>
<name>A0AAV0ALZ4_PHAPC</name>
<feature type="compositionally biased region" description="Basic and acidic residues" evidence="1">
    <location>
        <begin position="287"/>
        <end position="301"/>
    </location>
</feature>
<protein>
    <submittedName>
        <fullName evidence="2">Uncharacterized protein</fullName>
    </submittedName>
</protein>
<sequence length="301" mass="34654">MWLQIGRTRQASQSQTSRSIKQPKQRWTYGTTVGSSNNKQNTHEQKGQDKVKLRIVLIVKATSNTDRGKESWAELEGGQTKIEVLIRRIIGSSNTRTADTFPSVQRSSVKKDECWKNTYQFGQQSERSKGSKKTSAKNLALESNQARAEYGVRKGKVKLGKMMVGQTTWVVLKPAGSSDERRQNTKLEEYEAQSRVKYTRRRTVEDEFRRMTEEEVVSPQVIRKKEERINKLKREEDSKTLKMIGWKDIYKEEAVEEVWCKGIEEVIKETRNKMTKLKGNSNYKSGDSGEGKVHGQKEGRQ</sequence>
<reference evidence="2" key="1">
    <citation type="submission" date="2022-06" db="EMBL/GenBank/DDBJ databases">
        <authorList>
            <consortium name="SYNGENTA / RWTH Aachen University"/>
        </authorList>
    </citation>
    <scope>NUCLEOTIDE SEQUENCE</scope>
</reference>
<accession>A0AAV0ALZ4</accession>
<feature type="compositionally biased region" description="Low complexity" evidence="1">
    <location>
        <begin position="7"/>
        <end position="19"/>
    </location>
</feature>
<dbReference type="Proteomes" id="UP001153365">
    <property type="component" value="Unassembled WGS sequence"/>
</dbReference>
<gene>
    <name evidence="2" type="ORF">PPACK8108_LOCUS3158</name>
</gene>
<proteinExistence type="predicted"/>
<comment type="caution">
    <text evidence="2">The sequence shown here is derived from an EMBL/GenBank/DDBJ whole genome shotgun (WGS) entry which is preliminary data.</text>
</comment>
<feature type="region of interest" description="Disordered" evidence="1">
    <location>
        <begin position="1"/>
        <end position="48"/>
    </location>
</feature>
<evidence type="ECO:0000313" key="3">
    <source>
        <dbReference type="Proteomes" id="UP001153365"/>
    </source>
</evidence>
<dbReference type="AlphaFoldDB" id="A0AAV0ALZ4"/>
<evidence type="ECO:0000313" key="2">
    <source>
        <dbReference type="EMBL" id="CAH7668633.1"/>
    </source>
</evidence>
<feature type="compositionally biased region" description="Polar residues" evidence="1">
    <location>
        <begin position="28"/>
        <end position="40"/>
    </location>
</feature>
<evidence type="ECO:0000256" key="1">
    <source>
        <dbReference type="SAM" id="MobiDB-lite"/>
    </source>
</evidence>
<keyword evidence="3" id="KW-1185">Reference proteome</keyword>